<protein>
    <recommendedName>
        <fullName evidence="3">Nuclease SbcCD subunit C</fullName>
    </recommendedName>
</protein>
<feature type="domain" description="Rad50/SbcC-type AAA" evidence="5">
    <location>
        <begin position="5"/>
        <end position="261"/>
    </location>
</feature>
<feature type="coiled-coil region" evidence="4">
    <location>
        <begin position="297"/>
        <end position="480"/>
    </location>
</feature>
<gene>
    <name evidence="6" type="ORF">GY4MC1_3125</name>
</gene>
<organism evidence="6">
    <name type="scientific">Geobacillus sp. (strain Y4.1MC1)</name>
    <dbReference type="NCBI Taxonomy" id="581103"/>
    <lineage>
        <taxon>Bacteria</taxon>
        <taxon>Bacillati</taxon>
        <taxon>Bacillota</taxon>
        <taxon>Bacilli</taxon>
        <taxon>Bacillales</taxon>
        <taxon>Anoxybacillaceae</taxon>
        <taxon>Geobacillus</taxon>
    </lineage>
</organism>
<feature type="coiled-coil region" evidence="4">
    <location>
        <begin position="806"/>
        <end position="865"/>
    </location>
</feature>
<evidence type="ECO:0000313" key="6">
    <source>
        <dbReference type="EMBL" id="ADP75802.1"/>
    </source>
</evidence>
<sequence>MKPISLTIAGLHSFREKQTIDFQSLCEGGVFGIFGPTGSGKSTILDAMTLALFGSVERAPNNTHGIMNHAENELFVSFTFELENASCTKRYTVERSFKRGDEWRLKSGICRLIEVGAENVVLADKSTEVNKAVEQLLGLTMKDFTRAVVLPQGKFAEFLSLKGAERRQMLQRLFHLEPYGDKLNKKLKEKLAAITSELNEVIAEKTGLGDASKEAVERAKQELDMFRELLQKWKAELHDMERKIERNKQLWAWQTEKKELEAELARLSAEEPHIRALENKKERAEQAERMWPYLERYEEARRFVANAQQKQHELRQKLAQAAALHEKAMRHYEHIRQEKAASEPRLLAKKEQLTQAKQLAAQIRSLEAELNEMEKQIREVEGEERKKRELWQEAAALYERGIEKQQMLKTELQKHLASIEQKEVIEQAYDEKQQIERIADALQHIQQRLAQKQQAQQQASEEAEKRKRQAETANEKLRLLFQKIEKIYHSVCERQWQLEKLIYRYEQHLEQEREKTEQAKTAEMAAVLAKQLRQGEPCPVCGSCEHPNPYVYEHHDSGSDEKIAMFEQQVKHGQSYMQMLHALKAQLEQMAQFIGNEWTFQRLDVSKWKVEEDIDIAVEVKALQQDCLQLKEAVQQALQKWRDAESAQQAIEQEMRLLEKDIRELQTEWQIRLREYNQLQASWREKYADFSFTEIEVIRDQMRRREETVRQLQKRIDDSIPFLDKKLSEKEQLAQQLQEIETEKVRLVSLHKAKQQQIDSYKQQLLEKAGTVQMEEQLLHIEQQLLHLKSGEEQAYQRWLQAQKQYQTLDAEAKAIQQSLEEGKAQYEEARSRWLRELEKTAFADENEVKEAKAAEEKRSEWEQQINDYWQKVQHAQHRLEQLAEAMGGETINQQQWEQLQAVYEEVKQQVDGTMQQVGAAQNKVEELTEKHKRFVELEKKQQELTALADRYKHLQSILKGNSFVEFLAEEQLIQVTRMASERLSSLTRQRYSLEIDSQGGFLIRDDANGGVKRPVTTLSGGETFLTSLSLALALSAQIQLRGEYPLRFFFLDEGFGTLDAELLDTVISALEKLHSQRLSVGVISHVQEIRARLPKRLIVEPAEPAGRGTRVRLEVM</sequence>
<dbReference type="KEGG" id="gmc:GY4MC1_3125"/>
<evidence type="ECO:0000256" key="2">
    <source>
        <dbReference type="ARBA" id="ARBA00011322"/>
    </source>
</evidence>
<dbReference type="Pfam" id="PF13558">
    <property type="entry name" value="SbcC_Walker_B"/>
    <property type="match status" value="1"/>
</dbReference>
<dbReference type="PANTHER" id="PTHR32114:SF2">
    <property type="entry name" value="ABC TRANSPORTER ABCH.3"/>
    <property type="match status" value="1"/>
</dbReference>
<feature type="coiled-coil region" evidence="4">
    <location>
        <begin position="904"/>
        <end position="958"/>
    </location>
</feature>
<dbReference type="AlphaFoldDB" id="A0A7U3YHD3"/>
<evidence type="ECO:0000256" key="4">
    <source>
        <dbReference type="SAM" id="Coils"/>
    </source>
</evidence>
<dbReference type="SUPFAM" id="SSF52540">
    <property type="entry name" value="P-loop containing nucleoside triphosphate hydrolases"/>
    <property type="match status" value="1"/>
</dbReference>
<evidence type="ECO:0000256" key="3">
    <source>
        <dbReference type="ARBA" id="ARBA00013368"/>
    </source>
</evidence>
<evidence type="ECO:0000256" key="1">
    <source>
        <dbReference type="ARBA" id="ARBA00006930"/>
    </source>
</evidence>
<comment type="subunit">
    <text evidence="2">Heterodimer of SbcC and SbcD.</text>
</comment>
<comment type="similarity">
    <text evidence="1">Belongs to the SMC family. SbcC subfamily.</text>
</comment>
<dbReference type="Pfam" id="PF13476">
    <property type="entry name" value="AAA_23"/>
    <property type="match status" value="1"/>
</dbReference>
<name>A0A7U3YHD3_GEOS0</name>
<dbReference type="PANTHER" id="PTHR32114">
    <property type="entry name" value="ABC TRANSPORTER ABCH.3"/>
    <property type="match status" value="1"/>
</dbReference>
<dbReference type="InterPro" id="IPR038729">
    <property type="entry name" value="Rad50/SbcC_AAA"/>
</dbReference>
<feature type="coiled-coil region" evidence="4">
    <location>
        <begin position="695"/>
        <end position="750"/>
    </location>
</feature>
<dbReference type="InterPro" id="IPR027417">
    <property type="entry name" value="P-loop_NTPase"/>
</dbReference>
<feature type="coiled-coil region" evidence="4">
    <location>
        <begin position="184"/>
        <end position="270"/>
    </location>
</feature>
<proteinExistence type="inferred from homology"/>
<evidence type="ECO:0000259" key="5">
    <source>
        <dbReference type="Pfam" id="PF13476"/>
    </source>
</evidence>
<feature type="coiled-coil region" evidence="4">
    <location>
        <begin position="620"/>
        <end position="668"/>
    </location>
</feature>
<dbReference type="Gene3D" id="3.40.50.300">
    <property type="entry name" value="P-loop containing nucleotide triphosphate hydrolases"/>
    <property type="match status" value="2"/>
</dbReference>
<accession>A0A7U3YHD3</accession>
<dbReference type="EMBL" id="CP002293">
    <property type="protein sequence ID" value="ADP75802.1"/>
    <property type="molecule type" value="Genomic_DNA"/>
</dbReference>
<reference evidence="6" key="1">
    <citation type="submission" date="2010-10" db="EMBL/GenBank/DDBJ databases">
        <title>Complete sequence of chromosome of Geobacillus sp. Y4.1MC1.</title>
        <authorList>
            <consortium name="US DOE Joint Genome Institute"/>
            <person name="Lucas S."/>
            <person name="Copeland A."/>
            <person name="Lapidus A."/>
            <person name="Cheng J.-F."/>
            <person name="Bruce D."/>
            <person name="Goodwin L."/>
            <person name="Pitluck S."/>
            <person name="Chertkov O."/>
            <person name="Zhang X."/>
            <person name="Detter J.C."/>
            <person name="Han C."/>
            <person name="Tapia R."/>
            <person name="Land M."/>
            <person name="Hauser L."/>
            <person name="Jeffries C."/>
            <person name="Kyrpides N."/>
            <person name="Ivanova N."/>
            <person name="Ovchinnikova G."/>
            <person name="Brumm P."/>
            <person name="Mead D."/>
            <person name="Woyke T."/>
        </authorList>
    </citation>
    <scope>NUCLEOTIDE SEQUENCE [LARGE SCALE GENOMIC DNA]</scope>
    <source>
        <strain evidence="6">Y4.1MC1</strain>
    </source>
</reference>
<keyword evidence="4" id="KW-0175">Coiled coil</keyword>